<evidence type="ECO:0000256" key="2">
    <source>
        <dbReference type="SAM" id="MobiDB-lite"/>
    </source>
</evidence>
<feature type="region of interest" description="Disordered" evidence="2">
    <location>
        <begin position="128"/>
        <end position="178"/>
    </location>
</feature>
<sequence length="178" mass="19080">MPMSTELPCGVKGRPATKQTISRWIVDAISTSYESSDRPSPMGLRAHSTRATAASKALMLGVPIQDICNAAGWSTPLTFQFTRQGLRSLVAWASRSQSVSGRSSSSRRGLSQVTYVTMVPEERDAASRFHPSGIPAERSLHSPKLTPAGFAQRGSAKGVPKAFPDAASRSLGEPWLHT</sequence>
<dbReference type="Proteomes" id="UP000830375">
    <property type="component" value="Unassembled WGS sequence"/>
</dbReference>
<accession>A0ABQ8L8L7</accession>
<comment type="caution">
    <text evidence="3">The sequence shown here is derived from an EMBL/GenBank/DDBJ whole genome shotgun (WGS) entry which is preliminary data.</text>
</comment>
<dbReference type="SUPFAM" id="SSF56349">
    <property type="entry name" value="DNA breaking-rejoining enzymes"/>
    <property type="match status" value="1"/>
</dbReference>
<dbReference type="InterPro" id="IPR011010">
    <property type="entry name" value="DNA_brk_join_enz"/>
</dbReference>
<organism evidence="3 4">
    <name type="scientific">Labeo rohita</name>
    <name type="common">Indian major carp</name>
    <name type="synonym">Cyprinus rohita</name>
    <dbReference type="NCBI Taxonomy" id="84645"/>
    <lineage>
        <taxon>Eukaryota</taxon>
        <taxon>Metazoa</taxon>
        <taxon>Chordata</taxon>
        <taxon>Craniata</taxon>
        <taxon>Vertebrata</taxon>
        <taxon>Euteleostomi</taxon>
        <taxon>Actinopterygii</taxon>
        <taxon>Neopterygii</taxon>
        <taxon>Teleostei</taxon>
        <taxon>Ostariophysi</taxon>
        <taxon>Cypriniformes</taxon>
        <taxon>Cyprinidae</taxon>
        <taxon>Labeoninae</taxon>
        <taxon>Labeonini</taxon>
        <taxon>Labeo</taxon>
    </lineage>
</organism>
<dbReference type="PANTHER" id="PTHR35617">
    <property type="entry name" value="PHAGE_INTEGRASE DOMAIN-CONTAINING PROTEIN"/>
    <property type="match status" value="1"/>
</dbReference>
<dbReference type="PANTHER" id="PTHR35617:SF3">
    <property type="entry name" value="CORE-BINDING (CB) DOMAIN-CONTAINING PROTEIN"/>
    <property type="match status" value="1"/>
</dbReference>
<dbReference type="Gene3D" id="1.10.443.10">
    <property type="entry name" value="Intergrase catalytic core"/>
    <property type="match status" value="1"/>
</dbReference>
<evidence type="ECO:0000256" key="1">
    <source>
        <dbReference type="ARBA" id="ARBA00023172"/>
    </source>
</evidence>
<dbReference type="InterPro" id="IPR013762">
    <property type="entry name" value="Integrase-like_cat_sf"/>
</dbReference>
<evidence type="ECO:0000313" key="4">
    <source>
        <dbReference type="Proteomes" id="UP000830375"/>
    </source>
</evidence>
<evidence type="ECO:0000313" key="3">
    <source>
        <dbReference type="EMBL" id="KAI2647030.1"/>
    </source>
</evidence>
<name>A0ABQ8L8L7_LABRO</name>
<keyword evidence="1" id="KW-0233">DNA recombination</keyword>
<protein>
    <submittedName>
        <fullName evidence="3">Acylphosphatase</fullName>
    </submittedName>
</protein>
<reference evidence="3 4" key="1">
    <citation type="submission" date="2022-01" db="EMBL/GenBank/DDBJ databases">
        <title>A high-quality chromosome-level genome assembly of rohu carp, Labeo rohita.</title>
        <authorList>
            <person name="Arick M.A. II"/>
            <person name="Hsu C.-Y."/>
            <person name="Magbanua Z."/>
            <person name="Pechanova O."/>
            <person name="Grover C."/>
            <person name="Miller E."/>
            <person name="Thrash A."/>
            <person name="Ezzel L."/>
            <person name="Alam S."/>
            <person name="Benzie J."/>
            <person name="Hamilton M."/>
            <person name="Karsi A."/>
            <person name="Lawrence M.L."/>
            <person name="Peterson D.G."/>
        </authorList>
    </citation>
    <scope>NUCLEOTIDE SEQUENCE [LARGE SCALE GENOMIC DNA]</scope>
    <source>
        <strain evidence="4">BAU-BD-2019</strain>
        <tissue evidence="3">Blood</tissue>
    </source>
</reference>
<dbReference type="EMBL" id="JACTAM010000644">
    <property type="protein sequence ID" value="KAI2647030.1"/>
    <property type="molecule type" value="Genomic_DNA"/>
</dbReference>
<gene>
    <name evidence="3" type="ORF">H4Q32_027559</name>
</gene>
<proteinExistence type="predicted"/>
<keyword evidence="4" id="KW-1185">Reference proteome</keyword>